<keyword evidence="2" id="KW-0812">Transmembrane</keyword>
<keyword evidence="2" id="KW-1133">Transmembrane helix</keyword>
<dbReference type="Proteomes" id="UP001187192">
    <property type="component" value="Unassembled WGS sequence"/>
</dbReference>
<organism evidence="3 4">
    <name type="scientific">Ficus carica</name>
    <name type="common">Common fig</name>
    <dbReference type="NCBI Taxonomy" id="3494"/>
    <lineage>
        <taxon>Eukaryota</taxon>
        <taxon>Viridiplantae</taxon>
        <taxon>Streptophyta</taxon>
        <taxon>Embryophyta</taxon>
        <taxon>Tracheophyta</taxon>
        <taxon>Spermatophyta</taxon>
        <taxon>Magnoliopsida</taxon>
        <taxon>eudicotyledons</taxon>
        <taxon>Gunneridae</taxon>
        <taxon>Pentapetalae</taxon>
        <taxon>rosids</taxon>
        <taxon>fabids</taxon>
        <taxon>Rosales</taxon>
        <taxon>Moraceae</taxon>
        <taxon>Ficeae</taxon>
        <taxon>Ficus</taxon>
    </lineage>
</organism>
<reference evidence="3" key="1">
    <citation type="submission" date="2023-07" db="EMBL/GenBank/DDBJ databases">
        <title>draft genome sequence of fig (Ficus carica).</title>
        <authorList>
            <person name="Takahashi T."/>
            <person name="Nishimura K."/>
        </authorList>
    </citation>
    <scope>NUCLEOTIDE SEQUENCE</scope>
</reference>
<comment type="caution">
    <text evidence="3">The sequence shown here is derived from an EMBL/GenBank/DDBJ whole genome shotgun (WGS) entry which is preliminary data.</text>
</comment>
<evidence type="ECO:0000256" key="2">
    <source>
        <dbReference type="SAM" id="Phobius"/>
    </source>
</evidence>
<evidence type="ECO:0000256" key="1">
    <source>
        <dbReference type="SAM" id="MobiDB-lite"/>
    </source>
</evidence>
<keyword evidence="4" id="KW-1185">Reference proteome</keyword>
<feature type="transmembrane region" description="Helical" evidence="2">
    <location>
        <begin position="90"/>
        <end position="111"/>
    </location>
</feature>
<evidence type="ECO:0000313" key="4">
    <source>
        <dbReference type="Proteomes" id="UP001187192"/>
    </source>
</evidence>
<gene>
    <name evidence="3" type="ORF">TIFTF001_000250</name>
</gene>
<proteinExistence type="predicted"/>
<sequence>MRVEKSGARIRYNNRVAIGGVREVMADFGNQSVAEGEGVEDGGDEGGGAAESLGDDDAVADDDVVAVVAGEEAPALGELLLVPHHGRGGIGGLVGFGIGIGIGIAIGIGVMGEEGEGYREKGGSNFKGGLG</sequence>
<protein>
    <submittedName>
        <fullName evidence="3">Uncharacterized protein</fullName>
    </submittedName>
</protein>
<dbReference type="EMBL" id="BTGU01000001">
    <property type="protein sequence ID" value="GMN23753.1"/>
    <property type="molecule type" value="Genomic_DNA"/>
</dbReference>
<evidence type="ECO:0000313" key="3">
    <source>
        <dbReference type="EMBL" id="GMN23753.1"/>
    </source>
</evidence>
<name>A0AA88CJM1_FICCA</name>
<accession>A0AA88CJM1</accession>
<dbReference type="AlphaFoldDB" id="A0AA88CJM1"/>
<feature type="region of interest" description="Disordered" evidence="1">
    <location>
        <begin position="32"/>
        <end position="58"/>
    </location>
</feature>
<keyword evidence="2" id="KW-0472">Membrane</keyword>